<keyword evidence="3" id="KW-1185">Reference proteome</keyword>
<name>A0A084WH30_ANOSI</name>
<reference evidence="1 3" key="1">
    <citation type="journal article" date="2014" name="BMC Genomics">
        <title>Genome sequence of Anopheles sinensis provides insight into genetics basis of mosquito competence for malaria parasites.</title>
        <authorList>
            <person name="Zhou D."/>
            <person name="Zhang D."/>
            <person name="Ding G."/>
            <person name="Shi L."/>
            <person name="Hou Q."/>
            <person name="Ye Y."/>
            <person name="Xu Y."/>
            <person name="Zhou H."/>
            <person name="Xiong C."/>
            <person name="Li S."/>
            <person name="Yu J."/>
            <person name="Hong S."/>
            <person name="Yu X."/>
            <person name="Zou P."/>
            <person name="Chen C."/>
            <person name="Chang X."/>
            <person name="Wang W."/>
            <person name="Lv Y."/>
            <person name="Sun Y."/>
            <person name="Ma L."/>
            <person name="Shen B."/>
            <person name="Zhu C."/>
        </authorList>
    </citation>
    <scope>NUCLEOTIDE SEQUENCE [LARGE SCALE GENOMIC DNA]</scope>
</reference>
<protein>
    <submittedName>
        <fullName evidence="1 2">Uncharacterized protein</fullName>
    </submittedName>
</protein>
<gene>
    <name evidence="1" type="ORF">ZHAS_00017729</name>
</gene>
<reference evidence="2" key="2">
    <citation type="submission" date="2020-05" db="UniProtKB">
        <authorList>
            <consortium name="EnsemblMetazoa"/>
        </authorList>
    </citation>
    <scope>IDENTIFICATION</scope>
</reference>
<dbReference type="EMBL" id="ATLV01023783">
    <property type="status" value="NOT_ANNOTATED_CDS"/>
    <property type="molecule type" value="Genomic_DNA"/>
</dbReference>
<evidence type="ECO:0000313" key="1">
    <source>
        <dbReference type="EMBL" id="KFB49524.1"/>
    </source>
</evidence>
<dbReference type="VEuPathDB" id="VectorBase:ASIC017729"/>
<evidence type="ECO:0000313" key="2">
    <source>
        <dbReference type="EnsemblMetazoa" id="ASIC017729-PA"/>
    </source>
</evidence>
<organism evidence="1">
    <name type="scientific">Anopheles sinensis</name>
    <name type="common">Mosquito</name>
    <dbReference type="NCBI Taxonomy" id="74873"/>
    <lineage>
        <taxon>Eukaryota</taxon>
        <taxon>Metazoa</taxon>
        <taxon>Ecdysozoa</taxon>
        <taxon>Arthropoda</taxon>
        <taxon>Hexapoda</taxon>
        <taxon>Insecta</taxon>
        <taxon>Pterygota</taxon>
        <taxon>Neoptera</taxon>
        <taxon>Endopterygota</taxon>
        <taxon>Diptera</taxon>
        <taxon>Nematocera</taxon>
        <taxon>Culicoidea</taxon>
        <taxon>Culicidae</taxon>
        <taxon>Anophelinae</taxon>
        <taxon>Anopheles</taxon>
    </lineage>
</organism>
<accession>A0A084WH30</accession>
<proteinExistence type="predicted"/>
<dbReference type="EnsemblMetazoa" id="ASIC017729-RA">
    <property type="protein sequence ID" value="ASIC017729-PA"/>
    <property type="gene ID" value="ASIC017729"/>
</dbReference>
<dbReference type="Proteomes" id="UP000030765">
    <property type="component" value="Unassembled WGS sequence"/>
</dbReference>
<dbReference type="EMBL" id="KE525346">
    <property type="protein sequence ID" value="KFB49524.1"/>
    <property type="molecule type" value="Genomic_DNA"/>
</dbReference>
<evidence type="ECO:0000313" key="3">
    <source>
        <dbReference type="Proteomes" id="UP000030765"/>
    </source>
</evidence>
<dbReference type="AlphaFoldDB" id="A0A084WH30"/>
<sequence>MVRLRSVAGSFVYCGPLTSGSEGSLEDCGSESHFRNTVHVPEPAPFFANDLREGFLGPGSNRNPRWAYILPPPSTNQNPVRTVCQSASLTFTDFPRSVGSRKGKVRLGPRSGR</sequence>